<feature type="transmembrane region" description="Helical" evidence="3">
    <location>
        <begin position="158"/>
        <end position="184"/>
    </location>
</feature>
<dbReference type="PANTHER" id="PTHR11360:SF234">
    <property type="entry name" value="MFS-TYPE TRANSPORTER DBAD-RELATED"/>
    <property type="match status" value="1"/>
</dbReference>
<dbReference type="GO" id="GO:0022857">
    <property type="term" value="F:transmembrane transporter activity"/>
    <property type="evidence" value="ECO:0007669"/>
    <property type="project" value="InterPro"/>
</dbReference>
<dbReference type="Proteomes" id="UP000053989">
    <property type="component" value="Unassembled WGS sequence"/>
</dbReference>
<keyword evidence="3" id="KW-0472">Membrane</keyword>
<dbReference type="InterPro" id="IPR036259">
    <property type="entry name" value="MFS_trans_sf"/>
</dbReference>
<comment type="similarity">
    <text evidence="2">Belongs to the major facilitator superfamily. Monocarboxylate porter (TC 2.A.1.13) family.</text>
</comment>
<feature type="transmembrane region" description="Helical" evidence="3">
    <location>
        <begin position="302"/>
        <end position="320"/>
    </location>
</feature>
<dbReference type="Pfam" id="PF07690">
    <property type="entry name" value="MFS_1"/>
    <property type="match status" value="1"/>
</dbReference>
<dbReference type="InterPro" id="IPR011701">
    <property type="entry name" value="MFS"/>
</dbReference>
<feature type="transmembrane region" description="Helical" evidence="3">
    <location>
        <begin position="332"/>
        <end position="350"/>
    </location>
</feature>
<evidence type="ECO:0000256" key="2">
    <source>
        <dbReference type="ARBA" id="ARBA00006727"/>
    </source>
</evidence>
<keyword evidence="3" id="KW-1133">Transmembrane helix</keyword>
<proteinExistence type="inferred from homology"/>
<dbReference type="OrthoDB" id="6509908at2759"/>
<keyword evidence="6" id="KW-1185">Reference proteome</keyword>
<dbReference type="HOGENOM" id="CLU_001265_1_1_1"/>
<reference evidence="6" key="2">
    <citation type="submission" date="2015-01" db="EMBL/GenBank/DDBJ databases">
        <title>Evolutionary Origins and Diversification of the Mycorrhizal Mutualists.</title>
        <authorList>
            <consortium name="DOE Joint Genome Institute"/>
            <consortium name="Mycorrhizal Genomics Consortium"/>
            <person name="Kohler A."/>
            <person name="Kuo A."/>
            <person name="Nagy L.G."/>
            <person name="Floudas D."/>
            <person name="Copeland A."/>
            <person name="Barry K.W."/>
            <person name="Cichocki N."/>
            <person name="Veneault-Fourrey C."/>
            <person name="LaButti K."/>
            <person name="Lindquist E.A."/>
            <person name="Lipzen A."/>
            <person name="Lundell T."/>
            <person name="Morin E."/>
            <person name="Murat C."/>
            <person name="Riley R."/>
            <person name="Ohm R."/>
            <person name="Sun H."/>
            <person name="Tunlid A."/>
            <person name="Henrissat B."/>
            <person name="Grigoriev I.V."/>
            <person name="Hibbett D.S."/>
            <person name="Martin F."/>
        </authorList>
    </citation>
    <scope>NUCLEOTIDE SEQUENCE [LARGE SCALE GENOMIC DNA]</scope>
    <source>
        <strain evidence="6">Foug A</strain>
    </source>
</reference>
<dbReference type="AlphaFoldDB" id="A0A0C3D0Z8"/>
<dbReference type="InParanoid" id="A0A0C3D0Z8"/>
<feature type="domain" description="Major facilitator superfamily (MFS) profile" evidence="4">
    <location>
        <begin position="263"/>
        <end position="455"/>
    </location>
</feature>
<evidence type="ECO:0000313" key="5">
    <source>
        <dbReference type="EMBL" id="KIM54500.1"/>
    </source>
</evidence>
<dbReference type="InterPro" id="IPR020846">
    <property type="entry name" value="MFS_dom"/>
</dbReference>
<gene>
    <name evidence="5" type="ORF">SCLCIDRAFT_370864</name>
</gene>
<dbReference type="EMBL" id="KN822153">
    <property type="protein sequence ID" value="KIM54500.1"/>
    <property type="molecule type" value="Genomic_DNA"/>
</dbReference>
<keyword evidence="3" id="KW-0812">Transmembrane</keyword>
<dbReference type="STRING" id="1036808.A0A0C3D0Z8"/>
<protein>
    <recommendedName>
        <fullName evidence="4">Major facilitator superfamily (MFS) profile domain-containing protein</fullName>
    </recommendedName>
</protein>
<name>A0A0C3D0Z8_9AGAM</name>
<evidence type="ECO:0000259" key="4">
    <source>
        <dbReference type="PROSITE" id="PS50850"/>
    </source>
</evidence>
<feature type="transmembrane region" description="Helical" evidence="3">
    <location>
        <begin position="356"/>
        <end position="377"/>
    </location>
</feature>
<evidence type="ECO:0000313" key="6">
    <source>
        <dbReference type="Proteomes" id="UP000053989"/>
    </source>
</evidence>
<sequence length="455" mass="48434">MRTAPLQDSNFTGRLEAPCRKDVAEPTPSVDGLAYNLPPTPLAGSFDTEKLPPNGLPDFPDGGLRAWSVVIGAVFMSFSTFGWVNSFGVFQTYYQQNTFKDQSASNIAWIGSIQYGLVFVPALFTGRLLDLGYYNVPLAINSLIYVAALFLVAECKTFLQVILCQGVATGLLAGMLFGSTPAIVSHWFFNKRSQAFGVLAMGSSIGGTVLPIATQHLFAKVGFKWAIRIMAFILAFVVLLGNLLLRPRLPPSNVKGGLFNWAAFKNPAFTFCVLAYNATLLGLFVPLIYLDLSAQASGLSPNFTFYLIAIANCASLFGRLSSGILADRYGPLNTLIPFTLIGGVMSFAWPFVTSHIVPLVIVTIVYGCAIGAFVSLIPSTPARLGGMDDAGRRIGMAMTAMAFGSAGGPPIAGAIRTKSGGFEAVGLYSGGVIMIGCILLAITRHLALGKWAGKF</sequence>
<accession>A0A0C3D0Z8</accession>
<feature type="transmembrane region" description="Helical" evidence="3">
    <location>
        <begin position="131"/>
        <end position="152"/>
    </location>
</feature>
<dbReference type="Gene3D" id="1.20.1250.20">
    <property type="entry name" value="MFS general substrate transporter like domains"/>
    <property type="match status" value="2"/>
</dbReference>
<feature type="transmembrane region" description="Helical" evidence="3">
    <location>
        <begin position="196"/>
        <end position="219"/>
    </location>
</feature>
<reference evidence="5 6" key="1">
    <citation type="submission" date="2014-04" db="EMBL/GenBank/DDBJ databases">
        <authorList>
            <consortium name="DOE Joint Genome Institute"/>
            <person name="Kuo A."/>
            <person name="Kohler A."/>
            <person name="Nagy L.G."/>
            <person name="Floudas D."/>
            <person name="Copeland A."/>
            <person name="Barry K.W."/>
            <person name="Cichocki N."/>
            <person name="Veneault-Fourrey C."/>
            <person name="LaButti K."/>
            <person name="Lindquist E.A."/>
            <person name="Lipzen A."/>
            <person name="Lundell T."/>
            <person name="Morin E."/>
            <person name="Murat C."/>
            <person name="Sun H."/>
            <person name="Tunlid A."/>
            <person name="Henrissat B."/>
            <person name="Grigoriev I.V."/>
            <person name="Hibbett D.S."/>
            <person name="Martin F."/>
            <person name="Nordberg H.P."/>
            <person name="Cantor M.N."/>
            <person name="Hua S.X."/>
        </authorList>
    </citation>
    <scope>NUCLEOTIDE SEQUENCE [LARGE SCALE GENOMIC DNA]</scope>
    <source>
        <strain evidence="5 6">Foug A</strain>
    </source>
</reference>
<dbReference type="PROSITE" id="PS50850">
    <property type="entry name" value="MFS"/>
    <property type="match status" value="1"/>
</dbReference>
<dbReference type="GO" id="GO:0016020">
    <property type="term" value="C:membrane"/>
    <property type="evidence" value="ECO:0007669"/>
    <property type="project" value="UniProtKB-SubCell"/>
</dbReference>
<dbReference type="PANTHER" id="PTHR11360">
    <property type="entry name" value="MONOCARBOXYLATE TRANSPORTER"/>
    <property type="match status" value="1"/>
</dbReference>
<dbReference type="InterPro" id="IPR050327">
    <property type="entry name" value="Proton-linked_MCT"/>
</dbReference>
<feature type="transmembrane region" description="Helical" evidence="3">
    <location>
        <begin position="266"/>
        <end position="290"/>
    </location>
</feature>
<evidence type="ECO:0000256" key="1">
    <source>
        <dbReference type="ARBA" id="ARBA00004141"/>
    </source>
</evidence>
<comment type="subcellular location">
    <subcellularLocation>
        <location evidence="1">Membrane</location>
        <topology evidence="1">Multi-pass membrane protein</topology>
    </subcellularLocation>
</comment>
<feature type="transmembrane region" description="Helical" evidence="3">
    <location>
        <begin position="225"/>
        <end position="245"/>
    </location>
</feature>
<feature type="transmembrane region" description="Helical" evidence="3">
    <location>
        <begin position="104"/>
        <end position="124"/>
    </location>
</feature>
<feature type="transmembrane region" description="Helical" evidence="3">
    <location>
        <begin position="66"/>
        <end position="84"/>
    </location>
</feature>
<evidence type="ECO:0000256" key="3">
    <source>
        <dbReference type="SAM" id="Phobius"/>
    </source>
</evidence>
<feature type="transmembrane region" description="Helical" evidence="3">
    <location>
        <begin position="427"/>
        <end position="447"/>
    </location>
</feature>
<dbReference type="SUPFAM" id="SSF103473">
    <property type="entry name" value="MFS general substrate transporter"/>
    <property type="match status" value="1"/>
</dbReference>
<feature type="transmembrane region" description="Helical" evidence="3">
    <location>
        <begin position="397"/>
        <end position="415"/>
    </location>
</feature>
<organism evidence="5 6">
    <name type="scientific">Scleroderma citrinum Foug A</name>
    <dbReference type="NCBI Taxonomy" id="1036808"/>
    <lineage>
        <taxon>Eukaryota</taxon>
        <taxon>Fungi</taxon>
        <taxon>Dikarya</taxon>
        <taxon>Basidiomycota</taxon>
        <taxon>Agaricomycotina</taxon>
        <taxon>Agaricomycetes</taxon>
        <taxon>Agaricomycetidae</taxon>
        <taxon>Boletales</taxon>
        <taxon>Sclerodermatineae</taxon>
        <taxon>Sclerodermataceae</taxon>
        <taxon>Scleroderma</taxon>
    </lineage>
</organism>